<dbReference type="AlphaFoldDB" id="A0A0E0GBN0"/>
<evidence type="ECO:0000313" key="2">
    <source>
        <dbReference type="Proteomes" id="UP000006591"/>
    </source>
</evidence>
<organism evidence="1">
    <name type="scientific">Oryza nivara</name>
    <name type="common">Indian wild rice</name>
    <name type="synonym">Oryza sativa f. spontanea</name>
    <dbReference type="NCBI Taxonomy" id="4536"/>
    <lineage>
        <taxon>Eukaryota</taxon>
        <taxon>Viridiplantae</taxon>
        <taxon>Streptophyta</taxon>
        <taxon>Embryophyta</taxon>
        <taxon>Tracheophyta</taxon>
        <taxon>Spermatophyta</taxon>
        <taxon>Magnoliopsida</taxon>
        <taxon>Liliopsida</taxon>
        <taxon>Poales</taxon>
        <taxon>Poaceae</taxon>
        <taxon>BOP clade</taxon>
        <taxon>Oryzoideae</taxon>
        <taxon>Oryzeae</taxon>
        <taxon>Oryzinae</taxon>
        <taxon>Oryza</taxon>
    </lineage>
</organism>
<accession>A0A0E0GBN0</accession>
<dbReference type="Proteomes" id="UP000006591">
    <property type="component" value="Chromosome 2"/>
</dbReference>
<keyword evidence="2" id="KW-1185">Reference proteome</keyword>
<protein>
    <submittedName>
        <fullName evidence="1">Uncharacterized protein</fullName>
    </submittedName>
</protein>
<dbReference type="HOGENOM" id="CLU_1780424_0_0_1"/>
<reference evidence="1" key="1">
    <citation type="submission" date="2015-04" db="UniProtKB">
        <authorList>
            <consortium name="EnsemblPlants"/>
        </authorList>
    </citation>
    <scope>IDENTIFICATION</scope>
    <source>
        <strain evidence="1">SL10</strain>
    </source>
</reference>
<sequence>MGELTCGPFSEKGINKDLTGGTTLHHVICDERKPSPLMDVALVRAIGAQIHSPGSRGHSDLEADARELQNGSTRQRSALVVEKPTSGLLGPTEVEAVAEAADSPWAKAEAEVATRPWAEAVPNALEPIEVEAIRSNRSEVRGGQIQ</sequence>
<reference evidence="1" key="2">
    <citation type="submission" date="2018-04" db="EMBL/GenBank/DDBJ databases">
        <title>OnivRS2 (Oryza nivara Reference Sequence Version 2).</title>
        <authorList>
            <person name="Zhang J."/>
            <person name="Kudrna D."/>
            <person name="Lee S."/>
            <person name="Talag J."/>
            <person name="Rajasekar S."/>
            <person name="Welchert J."/>
            <person name="Hsing Y.-I."/>
            <person name="Wing R.A."/>
        </authorList>
    </citation>
    <scope>NUCLEOTIDE SEQUENCE [LARGE SCALE GENOMIC DNA]</scope>
    <source>
        <strain evidence="1">SL10</strain>
    </source>
</reference>
<evidence type="ECO:0000313" key="1">
    <source>
        <dbReference type="EnsemblPlants" id="ONIVA02G31650.1"/>
    </source>
</evidence>
<name>A0A0E0GBN0_ORYNI</name>
<proteinExistence type="predicted"/>
<dbReference type="Gramene" id="ONIVA02G31650.1">
    <property type="protein sequence ID" value="ONIVA02G31650.1"/>
    <property type="gene ID" value="ONIVA02G31650"/>
</dbReference>
<dbReference type="OMA" id="IGAQIHS"/>
<dbReference type="EnsemblPlants" id="ONIVA02G31650.1">
    <property type="protein sequence ID" value="ONIVA02G31650.1"/>
    <property type="gene ID" value="ONIVA02G31650"/>
</dbReference>